<evidence type="ECO:0000313" key="2">
    <source>
        <dbReference type="EMBL" id="CAB9527486.1"/>
    </source>
</evidence>
<dbReference type="SMART" id="SM00382">
    <property type="entry name" value="AAA"/>
    <property type="match status" value="1"/>
</dbReference>
<dbReference type="OrthoDB" id="10042665at2759"/>
<evidence type="ECO:0000259" key="1">
    <source>
        <dbReference type="SMART" id="SM00382"/>
    </source>
</evidence>
<dbReference type="CDD" id="cd19481">
    <property type="entry name" value="RecA-like_protease"/>
    <property type="match status" value="1"/>
</dbReference>
<comment type="caution">
    <text evidence="2">The sequence shown here is derived from an EMBL/GenBank/DDBJ whole genome shotgun (WGS) entry which is preliminary data.</text>
</comment>
<dbReference type="SUPFAM" id="SSF52540">
    <property type="entry name" value="P-loop containing nucleoside triphosphate hydrolases"/>
    <property type="match status" value="1"/>
</dbReference>
<reference evidence="2" key="1">
    <citation type="submission" date="2020-06" db="EMBL/GenBank/DDBJ databases">
        <authorList>
            <consortium name="Plant Systems Biology data submission"/>
        </authorList>
    </citation>
    <scope>NUCLEOTIDE SEQUENCE</scope>
    <source>
        <strain evidence="2">D6</strain>
    </source>
</reference>
<dbReference type="InterPro" id="IPR003959">
    <property type="entry name" value="ATPase_AAA_core"/>
</dbReference>
<evidence type="ECO:0000313" key="3">
    <source>
        <dbReference type="Proteomes" id="UP001153069"/>
    </source>
</evidence>
<keyword evidence="3" id="KW-1185">Reference proteome</keyword>
<accession>A0A9N8HVL5</accession>
<gene>
    <name evidence="2" type="ORF">SEMRO_2005_G310530.1</name>
</gene>
<dbReference type="Pfam" id="PF00004">
    <property type="entry name" value="AAA"/>
    <property type="match status" value="1"/>
</dbReference>
<dbReference type="EMBL" id="CAICTM010002003">
    <property type="protein sequence ID" value="CAB9527486.1"/>
    <property type="molecule type" value="Genomic_DNA"/>
</dbReference>
<dbReference type="Gene3D" id="3.40.50.300">
    <property type="entry name" value="P-loop containing nucleotide triphosphate hydrolases"/>
    <property type="match status" value="1"/>
</dbReference>
<dbReference type="InterPro" id="IPR027417">
    <property type="entry name" value="P-loop_NTPase"/>
</dbReference>
<dbReference type="GO" id="GO:0016887">
    <property type="term" value="F:ATP hydrolysis activity"/>
    <property type="evidence" value="ECO:0007669"/>
    <property type="project" value="InterPro"/>
</dbReference>
<organism evidence="2 3">
    <name type="scientific">Seminavis robusta</name>
    <dbReference type="NCBI Taxonomy" id="568900"/>
    <lineage>
        <taxon>Eukaryota</taxon>
        <taxon>Sar</taxon>
        <taxon>Stramenopiles</taxon>
        <taxon>Ochrophyta</taxon>
        <taxon>Bacillariophyta</taxon>
        <taxon>Bacillariophyceae</taxon>
        <taxon>Bacillariophycidae</taxon>
        <taxon>Naviculales</taxon>
        <taxon>Naviculaceae</taxon>
        <taxon>Seminavis</taxon>
    </lineage>
</organism>
<sequence length="498" mass="55431">MGGCMSKDPVSRSADVDVFNDTSTNTDQEDGKFCLDDEYSFNELIEKVFKIERDCIVDDDAGAVCGRINSVYETTTFMGDKIIVVQCMTIRSNGKVFFRSSMSSYVREYPGKAKLSELSIRPVLLGEKEKLADRGRKFAKCGLGAHYMMYTDKMIVRTCFGSQQISAEGRVMVDTASFLHFNPDYGDRHARRYGCGDEMDVCGHGGGSGSEKMFSTEIPEGSLHLCWPTLSGFSLKSKRWGELSLKHLEEIKFNEDAFDMLVLANESKEMVRGFVKNIHKDEQFTDIIQGKGGGCSFLLQGPPGVGKTLTAEAVSECLHRPLYCIDVGELGVTPEALEQRLKKILEVAERWDAVVLIDECDIFLASRTKDDVLRNAMVGIFLRLLEYYNGILFLTSNRAEDMDEAFQSRISVTIEYGALDAPTRKQIWSNLLGAAGTKHSDGLVDLDRLADYDLNGRQIKTAIRLAKSLASTANEPMSDKHVIQTIQYSHGGKDQKEG</sequence>
<dbReference type="Proteomes" id="UP001153069">
    <property type="component" value="Unassembled WGS sequence"/>
</dbReference>
<proteinExistence type="predicted"/>
<dbReference type="InterPro" id="IPR003593">
    <property type="entry name" value="AAA+_ATPase"/>
</dbReference>
<name>A0A9N8HVL5_9STRA</name>
<dbReference type="PANTHER" id="PTHR46411">
    <property type="entry name" value="FAMILY ATPASE, PUTATIVE-RELATED"/>
    <property type="match status" value="1"/>
</dbReference>
<dbReference type="AlphaFoldDB" id="A0A9N8HVL5"/>
<dbReference type="PANTHER" id="PTHR46411:SF3">
    <property type="entry name" value="AAA+ ATPASE DOMAIN-CONTAINING PROTEIN"/>
    <property type="match status" value="1"/>
</dbReference>
<dbReference type="PRINTS" id="PR00300">
    <property type="entry name" value="CLPPROTEASEA"/>
</dbReference>
<dbReference type="InterPro" id="IPR001270">
    <property type="entry name" value="ClpA/B"/>
</dbReference>
<feature type="domain" description="AAA+ ATPase" evidence="1">
    <location>
        <begin position="293"/>
        <end position="420"/>
    </location>
</feature>
<protein>
    <submittedName>
        <fullName evidence="2">AAA family ATPase</fullName>
    </submittedName>
</protein>
<dbReference type="GO" id="GO:0005524">
    <property type="term" value="F:ATP binding"/>
    <property type="evidence" value="ECO:0007669"/>
    <property type="project" value="InterPro"/>
</dbReference>